<dbReference type="RefSeq" id="XP_001834769.2">
    <property type="nucleotide sequence ID" value="XM_001834717.2"/>
</dbReference>
<dbReference type="InterPro" id="IPR002893">
    <property type="entry name" value="Znf_MYND"/>
</dbReference>
<dbReference type="HOGENOM" id="CLU_723828_0_0_1"/>
<keyword evidence="1" id="KW-0479">Metal-binding</keyword>
<evidence type="ECO:0000256" key="2">
    <source>
        <dbReference type="ARBA" id="ARBA00022771"/>
    </source>
</evidence>
<dbReference type="eggNOG" id="ENOG502SN5J">
    <property type="taxonomic scope" value="Eukaryota"/>
</dbReference>
<dbReference type="Gene3D" id="6.10.140.2220">
    <property type="match status" value="1"/>
</dbReference>
<dbReference type="Pfam" id="PF01753">
    <property type="entry name" value="zf-MYND"/>
    <property type="match status" value="1"/>
</dbReference>
<dbReference type="GeneID" id="6011284"/>
<comment type="caution">
    <text evidence="6">The sequence shown here is derived from an EMBL/GenBank/DDBJ whole genome shotgun (WGS) entry which is preliminary data.</text>
</comment>
<dbReference type="OrthoDB" id="432970at2759"/>
<sequence length="390" mass="45148">MSTHNVNFDYAKCVTSHAPLMKDSVMVLREWGISRVEQWRDELFNLMEASWAKVGDDVPSTSAKPPNESPYRRWYRRVATGTTAVRQKVGDGRIPNGRLIAWNPKRPWIPKNLYFRSVDTCRLLPMFCADFRLEVYGLQSHWDWLEKKREDGSGIEYWATFAFMSTMHHILFLRNFRDFGGGDIPVLLVDWSTEEMDAACDFWVGLSRGKWSKEEITERFQAIDQGPSQNPHRRTPCFYQVDQNFRALLGDPEVGYVPPFVILYPLNSHAIPRAVFTHPDNVPPPSLTHDFPKGCNSPGCHRPKDCCVFDLEKSVSLVAESWLVRKHWSDPTVRCNYWPCNNEEPRLKPGEKVKDSMFLKCSKCKDVVYCSKTCQQADWNHHKVICQTPP</sequence>
<evidence type="ECO:0000256" key="1">
    <source>
        <dbReference type="ARBA" id="ARBA00022723"/>
    </source>
</evidence>
<name>A8NLT1_COPC7</name>
<dbReference type="Proteomes" id="UP000001861">
    <property type="component" value="Unassembled WGS sequence"/>
</dbReference>
<feature type="domain" description="MYND-type" evidence="5">
    <location>
        <begin position="337"/>
        <end position="386"/>
    </location>
</feature>
<evidence type="ECO:0000313" key="7">
    <source>
        <dbReference type="Proteomes" id="UP000001861"/>
    </source>
</evidence>
<dbReference type="EMBL" id="AACS02000012">
    <property type="protein sequence ID" value="EAU87052.2"/>
    <property type="molecule type" value="Genomic_DNA"/>
</dbReference>
<evidence type="ECO:0000259" key="5">
    <source>
        <dbReference type="PROSITE" id="PS50865"/>
    </source>
</evidence>
<evidence type="ECO:0000313" key="6">
    <source>
        <dbReference type="EMBL" id="EAU87052.2"/>
    </source>
</evidence>
<dbReference type="PROSITE" id="PS50865">
    <property type="entry name" value="ZF_MYND_2"/>
    <property type="match status" value="1"/>
</dbReference>
<organism evidence="6 7">
    <name type="scientific">Coprinopsis cinerea (strain Okayama-7 / 130 / ATCC MYA-4618 / FGSC 9003)</name>
    <name type="common">Inky cap fungus</name>
    <name type="synonym">Hormographiella aspergillata</name>
    <dbReference type="NCBI Taxonomy" id="240176"/>
    <lineage>
        <taxon>Eukaryota</taxon>
        <taxon>Fungi</taxon>
        <taxon>Dikarya</taxon>
        <taxon>Basidiomycota</taxon>
        <taxon>Agaricomycotina</taxon>
        <taxon>Agaricomycetes</taxon>
        <taxon>Agaricomycetidae</taxon>
        <taxon>Agaricales</taxon>
        <taxon>Agaricineae</taxon>
        <taxon>Psathyrellaceae</taxon>
        <taxon>Coprinopsis</taxon>
    </lineage>
</organism>
<evidence type="ECO:0000256" key="3">
    <source>
        <dbReference type="ARBA" id="ARBA00022833"/>
    </source>
</evidence>
<dbReference type="VEuPathDB" id="FungiDB:CC1G_12389"/>
<gene>
    <name evidence="6" type="ORF">CC1G_12389</name>
</gene>
<proteinExistence type="predicted"/>
<keyword evidence="2 4" id="KW-0863">Zinc-finger</keyword>
<dbReference type="AlphaFoldDB" id="A8NLT1"/>
<accession>A8NLT1</accession>
<dbReference type="SUPFAM" id="SSF144232">
    <property type="entry name" value="HIT/MYND zinc finger-like"/>
    <property type="match status" value="1"/>
</dbReference>
<dbReference type="KEGG" id="cci:CC1G_12389"/>
<keyword evidence="3" id="KW-0862">Zinc</keyword>
<protein>
    <recommendedName>
        <fullName evidence="5">MYND-type domain-containing protein</fullName>
    </recommendedName>
</protein>
<keyword evidence="7" id="KW-1185">Reference proteome</keyword>
<evidence type="ECO:0000256" key="4">
    <source>
        <dbReference type="PROSITE-ProRule" id="PRU00134"/>
    </source>
</evidence>
<dbReference type="InParanoid" id="A8NLT1"/>
<dbReference type="STRING" id="240176.A8NLT1"/>
<dbReference type="GO" id="GO:0008270">
    <property type="term" value="F:zinc ion binding"/>
    <property type="evidence" value="ECO:0007669"/>
    <property type="project" value="UniProtKB-KW"/>
</dbReference>
<reference evidence="6 7" key="1">
    <citation type="journal article" date="2010" name="Proc. Natl. Acad. Sci. U.S.A.">
        <title>Insights into evolution of multicellular fungi from the assembled chromosomes of the mushroom Coprinopsis cinerea (Coprinus cinereus).</title>
        <authorList>
            <person name="Stajich J.E."/>
            <person name="Wilke S.K."/>
            <person name="Ahren D."/>
            <person name="Au C.H."/>
            <person name="Birren B.W."/>
            <person name="Borodovsky M."/>
            <person name="Burns C."/>
            <person name="Canback B."/>
            <person name="Casselton L.A."/>
            <person name="Cheng C.K."/>
            <person name="Deng J."/>
            <person name="Dietrich F.S."/>
            <person name="Fargo D.C."/>
            <person name="Farman M.L."/>
            <person name="Gathman A.C."/>
            <person name="Goldberg J."/>
            <person name="Guigo R."/>
            <person name="Hoegger P.J."/>
            <person name="Hooker J.B."/>
            <person name="Huggins A."/>
            <person name="James T.Y."/>
            <person name="Kamada T."/>
            <person name="Kilaru S."/>
            <person name="Kodira C."/>
            <person name="Kues U."/>
            <person name="Kupfer D."/>
            <person name="Kwan H.S."/>
            <person name="Lomsadze A."/>
            <person name="Li W."/>
            <person name="Lilly W.W."/>
            <person name="Ma L.J."/>
            <person name="Mackey A.J."/>
            <person name="Manning G."/>
            <person name="Martin F."/>
            <person name="Muraguchi H."/>
            <person name="Natvig D.O."/>
            <person name="Palmerini H."/>
            <person name="Ramesh M.A."/>
            <person name="Rehmeyer C.J."/>
            <person name="Roe B.A."/>
            <person name="Shenoy N."/>
            <person name="Stanke M."/>
            <person name="Ter-Hovhannisyan V."/>
            <person name="Tunlid A."/>
            <person name="Velagapudi R."/>
            <person name="Vision T.J."/>
            <person name="Zeng Q."/>
            <person name="Zolan M.E."/>
            <person name="Pukkila P.J."/>
        </authorList>
    </citation>
    <scope>NUCLEOTIDE SEQUENCE [LARGE SCALE GENOMIC DNA]</scope>
    <source>
        <strain evidence="7">Okayama-7 / 130 / ATCC MYA-4618 / FGSC 9003</strain>
    </source>
</reference>
<dbReference type="OMA" id="WICTIEE"/>